<dbReference type="InterPro" id="IPR003593">
    <property type="entry name" value="AAA+_ATPase"/>
</dbReference>
<sequence>MLKAEHLTFAYPGQPNLIQDLQITIPEHQITTLIGPNGSGKSTLLQLLTRQLRPTSGTVFLDDKDLWELDAQTSAQKIAIVQQQHQLYDEITVKDLVQLGRLPYQSTLFSDPDNENTASILQQLNLTELATKLVNQLSGGQAQRVWLALALNQHPQYLFLDEPTTYLDLHYQARFLAQLRALNQSTGLTIVMILHDLNQALRYSDYCCLFANGQLITTGTPDEVLTAERVASTFKINCDLVQTDHGPVLVQY</sequence>
<dbReference type="GO" id="GO:0005524">
    <property type="term" value="F:ATP binding"/>
    <property type="evidence" value="ECO:0007669"/>
    <property type="project" value="UniProtKB-KW"/>
</dbReference>
<keyword evidence="2" id="KW-0813">Transport</keyword>
<evidence type="ECO:0000256" key="7">
    <source>
        <dbReference type="ARBA" id="ARBA00023004"/>
    </source>
</evidence>
<dbReference type="CDD" id="cd03214">
    <property type="entry name" value="ABC_Iron-Siderophores_B12_Hemin"/>
    <property type="match status" value="1"/>
</dbReference>
<keyword evidence="5" id="KW-0547">Nucleotide-binding</keyword>
<keyword evidence="8" id="KW-0406">Ion transport</keyword>
<evidence type="ECO:0000256" key="1">
    <source>
        <dbReference type="ARBA" id="ARBA00004202"/>
    </source>
</evidence>
<dbReference type="Gene3D" id="3.40.50.300">
    <property type="entry name" value="P-loop containing nucleotide triphosphate hydrolases"/>
    <property type="match status" value="1"/>
</dbReference>
<dbReference type="SMART" id="SM00382">
    <property type="entry name" value="AAA"/>
    <property type="match status" value="1"/>
</dbReference>
<reference evidence="11 12" key="1">
    <citation type="journal article" date="2021" name="Sci. Rep.">
        <title>The distribution of antibiotic resistance genes in chicken gut microbiota commensals.</title>
        <authorList>
            <person name="Juricova H."/>
            <person name="Matiasovicova J."/>
            <person name="Kubasova T."/>
            <person name="Cejkova D."/>
            <person name="Rychlik I."/>
        </authorList>
    </citation>
    <scope>NUCLEOTIDE SEQUENCE [LARGE SCALE GENOMIC DNA]</scope>
    <source>
        <strain evidence="11 12">An810</strain>
    </source>
</reference>
<keyword evidence="7" id="KW-0408">Iron</keyword>
<gene>
    <name evidence="11" type="ORF">H5993_00295</name>
</gene>
<evidence type="ECO:0000256" key="8">
    <source>
        <dbReference type="ARBA" id="ARBA00023065"/>
    </source>
</evidence>
<dbReference type="InterPro" id="IPR051535">
    <property type="entry name" value="Siderophore_ABC-ATPase"/>
</dbReference>
<dbReference type="PROSITE" id="PS00211">
    <property type="entry name" value="ABC_TRANSPORTER_1"/>
    <property type="match status" value="1"/>
</dbReference>
<name>A0ABS2EL84_9LACO</name>
<dbReference type="Pfam" id="PF00005">
    <property type="entry name" value="ABC_tran"/>
    <property type="match status" value="1"/>
</dbReference>
<keyword evidence="4" id="KW-0410">Iron transport</keyword>
<keyword evidence="6 11" id="KW-0067">ATP-binding</keyword>
<evidence type="ECO:0000256" key="9">
    <source>
        <dbReference type="ARBA" id="ARBA00023136"/>
    </source>
</evidence>
<dbReference type="SUPFAM" id="SSF52540">
    <property type="entry name" value="P-loop containing nucleoside triphosphate hydrolases"/>
    <property type="match status" value="1"/>
</dbReference>
<evidence type="ECO:0000256" key="3">
    <source>
        <dbReference type="ARBA" id="ARBA00022475"/>
    </source>
</evidence>
<evidence type="ECO:0000313" key="12">
    <source>
        <dbReference type="Proteomes" id="UP000776629"/>
    </source>
</evidence>
<feature type="domain" description="ABC transporter" evidence="10">
    <location>
        <begin position="2"/>
        <end position="237"/>
    </location>
</feature>
<keyword evidence="3" id="KW-1003">Cell membrane</keyword>
<dbReference type="InterPro" id="IPR003439">
    <property type="entry name" value="ABC_transporter-like_ATP-bd"/>
</dbReference>
<organism evidence="11 12">
    <name type="scientific">Limosilactobacillus alvi</name>
    <dbReference type="NCBI Taxonomy" id="990412"/>
    <lineage>
        <taxon>Bacteria</taxon>
        <taxon>Bacillati</taxon>
        <taxon>Bacillota</taxon>
        <taxon>Bacilli</taxon>
        <taxon>Lactobacillales</taxon>
        <taxon>Lactobacillaceae</taxon>
        <taxon>Limosilactobacillus</taxon>
    </lineage>
</organism>
<dbReference type="RefSeq" id="WP_204775772.1">
    <property type="nucleotide sequence ID" value="NZ_JACJJQ010000001.1"/>
</dbReference>
<dbReference type="PROSITE" id="PS50893">
    <property type="entry name" value="ABC_TRANSPORTER_2"/>
    <property type="match status" value="1"/>
</dbReference>
<dbReference type="PANTHER" id="PTHR42771">
    <property type="entry name" value="IRON(3+)-HYDROXAMATE IMPORT ATP-BINDING PROTEIN FHUC"/>
    <property type="match status" value="1"/>
</dbReference>
<dbReference type="InterPro" id="IPR027417">
    <property type="entry name" value="P-loop_NTPase"/>
</dbReference>
<comment type="subcellular location">
    <subcellularLocation>
        <location evidence="1">Cell membrane</location>
        <topology evidence="1">Peripheral membrane protein</topology>
    </subcellularLocation>
</comment>
<dbReference type="EMBL" id="JACJJQ010000001">
    <property type="protein sequence ID" value="MBM6753208.1"/>
    <property type="molecule type" value="Genomic_DNA"/>
</dbReference>
<proteinExistence type="predicted"/>
<evidence type="ECO:0000256" key="4">
    <source>
        <dbReference type="ARBA" id="ARBA00022496"/>
    </source>
</evidence>
<evidence type="ECO:0000256" key="2">
    <source>
        <dbReference type="ARBA" id="ARBA00022448"/>
    </source>
</evidence>
<evidence type="ECO:0000259" key="10">
    <source>
        <dbReference type="PROSITE" id="PS50893"/>
    </source>
</evidence>
<protein>
    <submittedName>
        <fullName evidence="11">ABC transporter ATP-binding protein</fullName>
    </submittedName>
</protein>
<evidence type="ECO:0000256" key="5">
    <source>
        <dbReference type="ARBA" id="ARBA00022741"/>
    </source>
</evidence>
<comment type="caution">
    <text evidence="11">The sequence shown here is derived from an EMBL/GenBank/DDBJ whole genome shotgun (WGS) entry which is preliminary data.</text>
</comment>
<evidence type="ECO:0000313" key="11">
    <source>
        <dbReference type="EMBL" id="MBM6753208.1"/>
    </source>
</evidence>
<keyword evidence="12" id="KW-1185">Reference proteome</keyword>
<accession>A0ABS2EL84</accession>
<dbReference type="InterPro" id="IPR017871">
    <property type="entry name" value="ABC_transporter-like_CS"/>
</dbReference>
<dbReference type="Proteomes" id="UP000776629">
    <property type="component" value="Unassembled WGS sequence"/>
</dbReference>
<keyword evidence="9" id="KW-0472">Membrane</keyword>
<dbReference type="PANTHER" id="PTHR42771:SF10">
    <property type="entry name" value="FERRICHROME TRANSPORT ATP-BINDING PROTEIN FHUC"/>
    <property type="match status" value="1"/>
</dbReference>
<evidence type="ECO:0000256" key="6">
    <source>
        <dbReference type="ARBA" id="ARBA00022840"/>
    </source>
</evidence>